<dbReference type="PANTHER" id="PTHR31232:SF8">
    <property type="entry name" value="S-PROTEIN HOMOLOG"/>
    <property type="match status" value="1"/>
</dbReference>
<sequence length="129" mass="14872">MANFALCTCHVKEGRLWVFGIKYHVHIINGFENHSKSLNVHCWSSQDDLGQHSLQVDEDFTWHFKVEFDGSTLFSCDVNQGALTKRFDAFSAAVEGTRCALNGECYWLVADAGIYFSTDDFTWEKKYEW</sequence>
<dbReference type="GO" id="GO:0060320">
    <property type="term" value="P:rejection of self pollen"/>
    <property type="evidence" value="ECO:0007669"/>
    <property type="project" value="UniProtKB-KW"/>
</dbReference>
<accession>A0A830CCZ2</accession>
<dbReference type="Pfam" id="PF05938">
    <property type="entry name" value="Self-incomp_S1"/>
    <property type="match status" value="1"/>
</dbReference>
<keyword evidence="5" id="KW-0732">Signal</keyword>
<keyword evidence="4 6" id="KW-0964">Secreted</keyword>
<name>A0A830CCZ2_9LAMI</name>
<dbReference type="AlphaFoldDB" id="A0A830CCZ2"/>
<dbReference type="PANTHER" id="PTHR31232">
    <property type="match status" value="1"/>
</dbReference>
<organism evidence="7 8">
    <name type="scientific">Phtheirospermum japonicum</name>
    <dbReference type="NCBI Taxonomy" id="374723"/>
    <lineage>
        <taxon>Eukaryota</taxon>
        <taxon>Viridiplantae</taxon>
        <taxon>Streptophyta</taxon>
        <taxon>Embryophyta</taxon>
        <taxon>Tracheophyta</taxon>
        <taxon>Spermatophyta</taxon>
        <taxon>Magnoliopsida</taxon>
        <taxon>eudicotyledons</taxon>
        <taxon>Gunneridae</taxon>
        <taxon>Pentapetalae</taxon>
        <taxon>asterids</taxon>
        <taxon>lamiids</taxon>
        <taxon>Lamiales</taxon>
        <taxon>Orobanchaceae</taxon>
        <taxon>Orobanchaceae incertae sedis</taxon>
        <taxon>Phtheirospermum</taxon>
    </lineage>
</organism>
<evidence type="ECO:0000256" key="5">
    <source>
        <dbReference type="ARBA" id="ARBA00022729"/>
    </source>
</evidence>
<dbReference type="GO" id="GO:0005576">
    <property type="term" value="C:extracellular region"/>
    <property type="evidence" value="ECO:0007669"/>
    <property type="project" value="UniProtKB-SubCell"/>
</dbReference>
<protein>
    <recommendedName>
        <fullName evidence="6">S-protein homolog</fullName>
    </recommendedName>
</protein>
<evidence type="ECO:0000256" key="6">
    <source>
        <dbReference type="RuleBase" id="RU367044"/>
    </source>
</evidence>
<evidence type="ECO:0000256" key="2">
    <source>
        <dbReference type="ARBA" id="ARBA00005581"/>
    </source>
</evidence>
<comment type="caution">
    <text evidence="7">The sequence shown here is derived from an EMBL/GenBank/DDBJ whole genome shotgun (WGS) entry which is preliminary data.</text>
</comment>
<evidence type="ECO:0000313" key="8">
    <source>
        <dbReference type="Proteomes" id="UP000653305"/>
    </source>
</evidence>
<dbReference type="InterPro" id="IPR010264">
    <property type="entry name" value="Self-incomp_S1"/>
</dbReference>
<proteinExistence type="inferred from homology"/>
<keyword evidence="8" id="KW-1185">Reference proteome</keyword>
<evidence type="ECO:0000313" key="7">
    <source>
        <dbReference type="EMBL" id="GFP96192.1"/>
    </source>
</evidence>
<gene>
    <name evidence="7" type="ORF">PHJA_001763300</name>
</gene>
<comment type="similarity">
    <text evidence="2 6">Belongs to the plant self-incompatibility (S1) protein family.</text>
</comment>
<dbReference type="OrthoDB" id="1848419at2759"/>
<evidence type="ECO:0000256" key="1">
    <source>
        <dbReference type="ARBA" id="ARBA00004613"/>
    </source>
</evidence>
<dbReference type="Proteomes" id="UP000653305">
    <property type="component" value="Unassembled WGS sequence"/>
</dbReference>
<keyword evidence="3 6" id="KW-0713">Self-incompatibility</keyword>
<comment type="subcellular location">
    <subcellularLocation>
        <location evidence="1 6">Secreted</location>
    </subcellularLocation>
</comment>
<evidence type="ECO:0000256" key="3">
    <source>
        <dbReference type="ARBA" id="ARBA00022471"/>
    </source>
</evidence>
<dbReference type="EMBL" id="BMAC01000425">
    <property type="protein sequence ID" value="GFP96192.1"/>
    <property type="molecule type" value="Genomic_DNA"/>
</dbReference>
<evidence type="ECO:0000256" key="4">
    <source>
        <dbReference type="ARBA" id="ARBA00022525"/>
    </source>
</evidence>
<reference evidence="7" key="1">
    <citation type="submission" date="2020-07" db="EMBL/GenBank/DDBJ databases">
        <title>Ethylene signaling mediates host invasion by parasitic plants.</title>
        <authorList>
            <person name="Yoshida S."/>
        </authorList>
    </citation>
    <scope>NUCLEOTIDE SEQUENCE</scope>
    <source>
        <strain evidence="7">Okayama</strain>
    </source>
</reference>